<comment type="catalytic activity">
    <reaction evidence="6">
        <text>RNA(n) + a ribonucleoside 5'-triphosphate = RNA(n+1) + diphosphate</text>
        <dbReference type="Rhea" id="RHEA:21248"/>
        <dbReference type="Rhea" id="RHEA-COMP:14527"/>
        <dbReference type="Rhea" id="RHEA-COMP:17342"/>
        <dbReference type="ChEBI" id="CHEBI:33019"/>
        <dbReference type="ChEBI" id="CHEBI:61557"/>
        <dbReference type="ChEBI" id="CHEBI:140395"/>
        <dbReference type="EC" id="2.7.7.6"/>
    </reaction>
</comment>
<keyword evidence="3 6" id="KW-0548">Nucleotidyltransferase</keyword>
<dbReference type="SUPFAM" id="SSF64484">
    <property type="entry name" value="beta and beta-prime subunits of DNA dependent RNA-polymerase"/>
    <property type="match status" value="1"/>
</dbReference>
<protein>
    <recommendedName>
        <fullName evidence="6">DNA-directed RNA polymerase subunit beta''</fullName>
        <ecNumber evidence="6">2.7.7.6</ecNumber>
    </recommendedName>
    <alternativeName>
        <fullName evidence="6">PEP</fullName>
    </alternativeName>
    <alternativeName>
        <fullName evidence="6">Plastid-encoded RNA polymerase subunit beta''</fullName>
        <shortName evidence="6">RNA polymerase subunit beta''</shortName>
    </alternativeName>
</protein>
<dbReference type="GO" id="GO:0009507">
    <property type="term" value="C:chloroplast"/>
    <property type="evidence" value="ECO:0007669"/>
    <property type="project" value="UniProtKB-SubCell"/>
</dbReference>
<dbReference type="HAMAP" id="MF_01324">
    <property type="entry name" value="RNApol_bact_RpoC2"/>
    <property type="match status" value="1"/>
</dbReference>
<evidence type="ECO:0000256" key="4">
    <source>
        <dbReference type="ARBA" id="ARBA00022833"/>
    </source>
</evidence>
<dbReference type="Pfam" id="PF05000">
    <property type="entry name" value="RNA_pol_Rpb1_4"/>
    <property type="match status" value="1"/>
</dbReference>
<feature type="domain" description="RNA polymerase Rpb1" evidence="7">
    <location>
        <begin position="8"/>
        <end position="59"/>
    </location>
</feature>
<dbReference type="InterPro" id="IPR007081">
    <property type="entry name" value="RNA_pol_Rpb1_5"/>
</dbReference>
<dbReference type="InterPro" id="IPR038120">
    <property type="entry name" value="Rpb1_funnel_sf"/>
</dbReference>
<keyword evidence="10" id="KW-0934">Plastid</keyword>
<dbReference type="Pfam" id="PF04983">
    <property type="entry name" value="RNA_pol_Rpb1_3"/>
    <property type="match status" value="1"/>
</dbReference>
<keyword evidence="10" id="KW-0150">Chloroplast</keyword>
<keyword evidence="5 6" id="KW-0804">Transcription</keyword>
<keyword evidence="4 6" id="KW-0862">Zinc</keyword>
<dbReference type="GO" id="GO:0006351">
    <property type="term" value="P:DNA-templated transcription"/>
    <property type="evidence" value="ECO:0007669"/>
    <property type="project" value="UniProtKB-UniRule"/>
</dbReference>
<feature type="binding site" evidence="6">
    <location>
        <position position="290"/>
    </location>
    <ligand>
        <name>Zn(2+)</name>
        <dbReference type="ChEBI" id="CHEBI:29105"/>
    </ligand>
</feature>
<dbReference type="InterPro" id="IPR042102">
    <property type="entry name" value="RNA_pol_Rpb1_3_sf"/>
</dbReference>
<evidence type="ECO:0000259" key="8">
    <source>
        <dbReference type="Pfam" id="PF04998"/>
    </source>
</evidence>
<dbReference type="CDD" id="cd02655">
    <property type="entry name" value="RNAP_beta'_C"/>
    <property type="match status" value="1"/>
</dbReference>
<reference evidence="10" key="1">
    <citation type="submission" date="2021-11" db="EMBL/GenBank/DDBJ databases">
        <authorList>
            <person name="Wang Y."/>
            <person name="Chen N."/>
        </authorList>
    </citation>
    <scope>NUCLEOTIDE SEQUENCE</scope>
    <source>
        <strain evidence="10">Jiaozhou Bay in China</strain>
    </source>
</reference>
<evidence type="ECO:0000256" key="6">
    <source>
        <dbReference type="HAMAP-Rule" id="MF_01324"/>
    </source>
</evidence>
<evidence type="ECO:0000259" key="7">
    <source>
        <dbReference type="Pfam" id="PF04983"/>
    </source>
</evidence>
<dbReference type="GeneID" id="74849455"/>
<feature type="binding site" evidence="6">
    <location>
        <position position="293"/>
    </location>
    <ligand>
        <name>Zn(2+)</name>
        <dbReference type="ChEBI" id="CHEBI:29105"/>
    </ligand>
</feature>
<dbReference type="GO" id="GO:0000428">
    <property type="term" value="C:DNA-directed RNA polymerase complex"/>
    <property type="evidence" value="ECO:0007669"/>
    <property type="project" value="UniProtKB-KW"/>
</dbReference>
<dbReference type="NCBIfam" id="TIGR02388">
    <property type="entry name" value="rpoC2_cyan"/>
    <property type="match status" value="1"/>
</dbReference>
<feature type="domain" description="RNA polymerase Rpb1" evidence="9">
    <location>
        <begin position="88"/>
        <end position="166"/>
    </location>
</feature>
<evidence type="ECO:0000256" key="2">
    <source>
        <dbReference type="ARBA" id="ARBA00022679"/>
    </source>
</evidence>
<comment type="subunit">
    <text evidence="6">In plastids the minimal PEP RNA polymerase catalytic core is composed of four subunits: alpha, beta, beta', and beta''. When a (nuclear-encoded) sigma factor is associated with the core the holoenzyme is formed, which can initiate transcription.</text>
</comment>
<evidence type="ECO:0000256" key="5">
    <source>
        <dbReference type="ARBA" id="ARBA00023163"/>
    </source>
</evidence>
<feature type="binding site" evidence="6">
    <location>
        <position position="283"/>
    </location>
    <ligand>
        <name>Zn(2+)</name>
        <dbReference type="ChEBI" id="CHEBI:29105"/>
    </ligand>
</feature>
<dbReference type="GO" id="GO:0008270">
    <property type="term" value="F:zinc ion binding"/>
    <property type="evidence" value="ECO:0007669"/>
    <property type="project" value="UniProtKB-UniRule"/>
</dbReference>
<feature type="domain" description="RNA polymerase Rpb1" evidence="8">
    <location>
        <begin position="169"/>
        <end position="1344"/>
    </location>
</feature>
<geneLocation type="chloroplast" evidence="10"/>
<dbReference type="GO" id="GO:0003899">
    <property type="term" value="F:DNA-directed RNA polymerase activity"/>
    <property type="evidence" value="ECO:0007669"/>
    <property type="project" value="UniProtKB-UniRule"/>
</dbReference>
<feature type="binding site" evidence="6">
    <location>
        <position position="217"/>
    </location>
    <ligand>
        <name>Zn(2+)</name>
        <dbReference type="ChEBI" id="CHEBI:29105"/>
    </ligand>
</feature>
<keyword evidence="1 6" id="KW-0240">DNA-directed RNA polymerase</keyword>
<organism evidence="10">
    <name type="scientific">Navicula arenaria</name>
    <dbReference type="NCBI Taxonomy" id="355634"/>
    <lineage>
        <taxon>Eukaryota</taxon>
        <taxon>Sar</taxon>
        <taxon>Stramenopiles</taxon>
        <taxon>Ochrophyta</taxon>
        <taxon>Bacillariophyta</taxon>
        <taxon>Bacillariophyceae</taxon>
        <taxon>Bacillariophycidae</taxon>
        <taxon>Naviculales</taxon>
        <taxon>Naviculaceae</taxon>
        <taxon>Navicula</taxon>
    </lineage>
</organism>
<accession>A0A976YH85</accession>
<dbReference type="Pfam" id="PF04998">
    <property type="entry name" value="RNA_pol_Rpb1_5"/>
    <property type="match status" value="1"/>
</dbReference>
<dbReference type="Gene3D" id="1.10.1790.20">
    <property type="match status" value="1"/>
</dbReference>
<comment type="similarity">
    <text evidence="6">Belongs to the RNA polymerase beta' chain family. RpoC2 subfamily.</text>
</comment>
<reference evidence="10" key="2">
    <citation type="journal article" date="2022" name="Int J Environ Res Public Health">
        <title>Comparative Analysis of Bacillariophyceae Chloroplast Genomes Uncovers Extensive Genome Rearrangements Associated with Speciation.</title>
        <authorList>
            <person name="Wang Y."/>
            <person name="Wang J."/>
            <person name="Chen Y."/>
            <person name="Liu S."/>
            <person name="Zhao Y."/>
            <person name="Chen N."/>
        </authorList>
    </citation>
    <scope>NUCLEOTIDE SEQUENCE</scope>
    <source>
        <strain evidence="10">Jiaozhou Bay in China</strain>
    </source>
</reference>
<name>A0A976YH85_9STRA</name>
<dbReference type="EMBL" id="OL415005">
    <property type="protein sequence ID" value="UVG41570.1"/>
    <property type="molecule type" value="Genomic_DNA"/>
</dbReference>
<dbReference type="Gene3D" id="1.10.132.30">
    <property type="match status" value="1"/>
</dbReference>
<dbReference type="RefSeq" id="YP_010472105.1">
    <property type="nucleotide sequence ID" value="NC_066075.1"/>
</dbReference>
<evidence type="ECO:0000259" key="9">
    <source>
        <dbReference type="Pfam" id="PF05000"/>
    </source>
</evidence>
<dbReference type="InterPro" id="IPR012756">
    <property type="entry name" value="DNA-dir_RpoC2_beta_pp"/>
</dbReference>
<evidence type="ECO:0000313" key="10">
    <source>
        <dbReference type="EMBL" id="UVG41570.1"/>
    </source>
</evidence>
<dbReference type="Gene3D" id="1.10.274.100">
    <property type="entry name" value="RNA polymerase Rpb1, domain 3"/>
    <property type="match status" value="1"/>
</dbReference>
<evidence type="ECO:0000256" key="3">
    <source>
        <dbReference type="ARBA" id="ARBA00022695"/>
    </source>
</evidence>
<evidence type="ECO:0000256" key="1">
    <source>
        <dbReference type="ARBA" id="ARBA00022478"/>
    </source>
</evidence>
<dbReference type="PANTHER" id="PTHR19376">
    <property type="entry name" value="DNA-DIRECTED RNA POLYMERASE"/>
    <property type="match status" value="1"/>
</dbReference>
<dbReference type="GO" id="GO:0003677">
    <property type="term" value="F:DNA binding"/>
    <property type="evidence" value="ECO:0007669"/>
    <property type="project" value="UniProtKB-UniRule"/>
</dbReference>
<dbReference type="InterPro" id="IPR045867">
    <property type="entry name" value="DNA-dir_RpoC_beta_prime"/>
</dbReference>
<gene>
    <name evidence="6 10" type="primary">rpoC2</name>
</gene>
<dbReference type="Gene3D" id="1.10.150.390">
    <property type="match status" value="1"/>
</dbReference>
<comment type="cofactor">
    <cofactor evidence="6">
        <name>Zn(2+)</name>
        <dbReference type="ChEBI" id="CHEBI:29105"/>
    </cofactor>
    <text evidence="6">Binds 1 Zn(2+) ion per subunit.</text>
</comment>
<sequence>MKNYTYQNNLIGKKQLRQLLAWSFTNYDSMQACFLADELKYLGFRYATQAGISISIEDLKIPFVKNLMLEKANKEIIDSEKIYLKGKITDIERFQKIIDTWSLTSESLKDQVIHYFKNYDPLNSVYIMAFSGARGNLSQVRQLVGMRGLMSDPSGEIMKLPIKKNFREGLTITDYLMSGYGARKGIIDTALKTANSGYLTRRLIDVAQDILIREKDCLTTHSFLVLLDKNDEKILGRILNKPIIDPKTKNLIAKTNTHITASLIKELKQRQIQKLYIRSPLTCNLYRAICQKCYGWDLANENLVDIGEAVGILAGQSIGEPGTQLTMRTFHTGGIFTSEARQQIISPLNGIIRFYKTLKTVILRTNRGEDVLVTKNSGSVILIPDDKNHDLVQIEVLKNTILFPKNNQYILKDTLIGELININKQIKTEIKPILSDTCGEIFMPRLKKKINLFNNNKLIWILSGQLYNSPNNSFINFYPDYKLAKYSYIFRTKLINHYPGFIEFVNTKQSLYQQSVKLNNNKYSLVNSSLKKLTKVVQNKNYFLNLENFKYLIKIKQTVSKSYLPMARNRNKQFGILVTNSFRTLTGGILYYDYRNRFKFNKVNEEINYWYRLDLWKQFILETKYKSIISHRTIIWVGEESHKVDKVNGKQDTLFVEHGDLISEGFELMTDYFSKTSGIVAIRQKNSSTQTISIKSGLVYEGHKFKNTAKKIYYPGEIIFSNIPIKKLSFCERIIGKKTEQLLIRPIELYELPYSNLNSINSQNQKNLNLNGKLETKIIYAYKPNTILKSTKNLNLVINRLTFKTDKLLNNQLNIEFVNNKKINSVDLRISEKLNLNNYISPYLKYKNLHSCSLVQKTQFVDSYTVLGYLEAMTLNSCEIVKFKVKKKDSKQILLISNKDCLTLQKNKFPNKKLNDFIVNSSNVNETGKIIIENDNFLTLQKGKPYFFPNCKTDNLTNKINLQYKLVSPNRVQQIVKTDRLISLNYSNSLKFSVQKKFNSKSLSKGKIGIKAEFSKLFLKKDGKFYNSLIPQFFKKFSIHNKFSKLKFNQILRPDKSKKLKQQRILLVKSSDLIENESKPFSPQLTLVKFVECYSKKDNDRVEVKHFKKATKSIGLYSITEDLFEQDVNSVFCKNSEFIENGETIGLLNLEKEITGDIVQGLPRIEEILEARKKNLTVKRIPTSQKKSLLVEKTSLDPNFEFRKLGTAIQENEKINPHKLLKVYFNYYGLIESFLCDRIKSIKYNRLITNYEGSYKSFKKVQSFILESVQDIYESQGVTINDKHLEVIIKQMTTKILITYEGNTPLLRREVVDLYHIQYINEIISIQKKQPAYYVPLLLGITKAALNNPSFISAASFQETTRVLTKAAIEGRIDWLRGLKENIIIGHLIPAGTGSQNYRNSFKTYFPSNKQFNIIDKPIKNLT</sequence>
<dbReference type="PANTHER" id="PTHR19376:SF63">
    <property type="entry name" value="DNA-DIRECTED RNA POLYMERASE SUBUNIT BETA"/>
    <property type="match status" value="1"/>
</dbReference>
<keyword evidence="6" id="KW-0479">Metal-binding</keyword>
<proteinExistence type="inferred from homology"/>
<dbReference type="InterPro" id="IPR007066">
    <property type="entry name" value="RNA_pol_Rpb1_3"/>
</dbReference>
<dbReference type="InterPro" id="IPR007083">
    <property type="entry name" value="RNA_pol_Rpb1_4"/>
</dbReference>
<comment type="subcellular location">
    <subcellularLocation>
        <location evidence="6">Plastid</location>
        <location evidence="6">Chloroplast</location>
    </subcellularLocation>
</comment>
<keyword evidence="2 6" id="KW-0808">Transferase</keyword>
<comment type="function">
    <text evidence="6">DNA-dependent RNA polymerase catalyzes the transcription of DNA into RNA using the four ribonucleoside triphosphates as substrates.</text>
</comment>
<dbReference type="EC" id="2.7.7.6" evidence="6"/>